<comment type="similarity">
    <text evidence="5">Belongs to the phospholipase D family. MitoPLD/Zucchini subfamily.</text>
</comment>
<evidence type="ECO:0000256" key="6">
    <source>
        <dbReference type="ARBA" id="ARBA00040549"/>
    </source>
</evidence>
<dbReference type="AlphaFoldDB" id="A0A8B9KQR0"/>
<evidence type="ECO:0000256" key="4">
    <source>
        <dbReference type="ARBA" id="ARBA00023254"/>
    </source>
</evidence>
<name>A0A8B9KQR0_ASTMX</name>
<evidence type="ECO:0000313" key="15">
    <source>
        <dbReference type="Proteomes" id="UP000694621"/>
    </source>
</evidence>
<dbReference type="Pfam" id="PF13091">
    <property type="entry name" value="PLDc_2"/>
    <property type="match status" value="1"/>
</dbReference>
<keyword evidence="1" id="KW-0378">Hydrolase</keyword>
<evidence type="ECO:0000313" key="14">
    <source>
        <dbReference type="Ensembl" id="ENSAMXP00005040149.1"/>
    </source>
</evidence>
<dbReference type="PANTHER" id="PTHR43856:SF1">
    <property type="entry name" value="MITOCHONDRIAL CARDIOLIPIN HYDROLASE"/>
    <property type="match status" value="1"/>
</dbReference>
<dbReference type="GO" id="GO:0051321">
    <property type="term" value="P:meiotic cell cycle"/>
    <property type="evidence" value="ECO:0007669"/>
    <property type="project" value="UniProtKB-KW"/>
</dbReference>
<keyword evidence="4" id="KW-0469">Meiosis</keyword>
<sequence length="235" mass="26245">MQMSLGQLLKMLGLGAVALTLGVEWVNWLARRLRPWRGPQGPLKEVLFFPSPITCTEHLYSPDRTLPCLCPLPHGIDTSFLRLLEHLLSACVSLELCVFSFSHLELSRAVLLLHGRGLAVRVLTDRDYMSITGSQIGALRRAGICVRHELSKVVHMHHKFALVDGRKLITGSLNWTATAVQSNKENVIVTEEPELVQPYRDEFSRLWEANDPANHNHHLPSSTATKGLVTHGNDV</sequence>
<feature type="region of interest" description="Disordered" evidence="12">
    <location>
        <begin position="214"/>
        <end position="235"/>
    </location>
</feature>
<dbReference type="Ensembl" id="ENSAMXT00005043716.1">
    <property type="protein sequence ID" value="ENSAMXP00005040149.1"/>
    <property type="gene ID" value="ENSAMXG00005018892.1"/>
</dbReference>
<dbReference type="PROSITE" id="PS50035">
    <property type="entry name" value="PLD"/>
    <property type="match status" value="1"/>
</dbReference>
<dbReference type="InterPro" id="IPR001736">
    <property type="entry name" value="PLipase_D/transphosphatidylase"/>
</dbReference>
<accession>A0A8B9KQR0</accession>
<dbReference type="GO" id="GO:0016042">
    <property type="term" value="P:lipid catabolic process"/>
    <property type="evidence" value="ECO:0007669"/>
    <property type="project" value="UniProtKB-KW"/>
</dbReference>
<reference evidence="14" key="1">
    <citation type="submission" date="2025-08" db="UniProtKB">
        <authorList>
            <consortium name="Ensembl"/>
        </authorList>
    </citation>
    <scope>IDENTIFICATION</scope>
</reference>
<dbReference type="InterPro" id="IPR025202">
    <property type="entry name" value="PLD-like_dom"/>
</dbReference>
<dbReference type="GO" id="GO:0034587">
    <property type="term" value="P:piRNA processing"/>
    <property type="evidence" value="ECO:0007669"/>
    <property type="project" value="TreeGrafter"/>
</dbReference>
<organism evidence="14 15">
    <name type="scientific">Astyanax mexicanus</name>
    <name type="common">Blind cave fish</name>
    <name type="synonym">Astyanax fasciatus mexicanus</name>
    <dbReference type="NCBI Taxonomy" id="7994"/>
    <lineage>
        <taxon>Eukaryota</taxon>
        <taxon>Metazoa</taxon>
        <taxon>Chordata</taxon>
        <taxon>Craniata</taxon>
        <taxon>Vertebrata</taxon>
        <taxon>Euteleostomi</taxon>
        <taxon>Actinopterygii</taxon>
        <taxon>Neopterygii</taxon>
        <taxon>Teleostei</taxon>
        <taxon>Ostariophysi</taxon>
        <taxon>Characiformes</taxon>
        <taxon>Characoidei</taxon>
        <taxon>Acestrorhamphidae</taxon>
        <taxon>Acestrorhamphinae</taxon>
        <taxon>Astyanax</taxon>
    </lineage>
</organism>
<evidence type="ECO:0000256" key="8">
    <source>
        <dbReference type="ARBA" id="ARBA00042226"/>
    </source>
</evidence>
<protein>
    <recommendedName>
        <fullName evidence="6">Mitochondrial cardiolipin hydrolase</fullName>
    </recommendedName>
    <alternativeName>
        <fullName evidence="8">Choline phosphatase 6</fullName>
    </alternativeName>
    <alternativeName>
        <fullName evidence="10">Mitochondrial phospholipase</fullName>
    </alternativeName>
    <alternativeName>
        <fullName evidence="9">Phosphatidylcholine-hydrolyzing phospholipase D6</fullName>
    </alternativeName>
    <alternativeName>
        <fullName evidence="7">Phospholipase D6</fullName>
    </alternativeName>
</protein>
<dbReference type="Proteomes" id="UP000694621">
    <property type="component" value="Unplaced"/>
</dbReference>
<evidence type="ECO:0000256" key="10">
    <source>
        <dbReference type="ARBA" id="ARBA00043167"/>
    </source>
</evidence>
<dbReference type="PANTHER" id="PTHR43856">
    <property type="entry name" value="CARDIOLIPIN HYDROLASE"/>
    <property type="match status" value="1"/>
</dbReference>
<dbReference type="InterPro" id="IPR051406">
    <property type="entry name" value="PLD_domain"/>
</dbReference>
<evidence type="ECO:0000256" key="11">
    <source>
        <dbReference type="ARBA" id="ARBA00048101"/>
    </source>
</evidence>
<dbReference type="CDD" id="cd09171">
    <property type="entry name" value="PLDc_vPLD6_like"/>
    <property type="match status" value="1"/>
</dbReference>
<evidence type="ECO:0000259" key="13">
    <source>
        <dbReference type="PROSITE" id="PS50035"/>
    </source>
</evidence>
<evidence type="ECO:0000256" key="12">
    <source>
        <dbReference type="SAM" id="MobiDB-lite"/>
    </source>
</evidence>
<dbReference type="SUPFAM" id="SSF56024">
    <property type="entry name" value="Phospholipase D/nuclease"/>
    <property type="match status" value="1"/>
</dbReference>
<dbReference type="GO" id="GO:0005739">
    <property type="term" value="C:mitochondrion"/>
    <property type="evidence" value="ECO:0007669"/>
    <property type="project" value="TreeGrafter"/>
</dbReference>
<evidence type="ECO:0000256" key="9">
    <source>
        <dbReference type="ARBA" id="ARBA00043135"/>
    </source>
</evidence>
<gene>
    <name evidence="14" type="primary">rab3da</name>
</gene>
<keyword evidence="3" id="KW-0443">Lipid metabolism</keyword>
<comment type="catalytic activity">
    <reaction evidence="11">
        <text>a cardiolipin + H2O = a 1,2-diacyl-sn-glycero-3-phospho-(1'-sn-glycerol) + a 1,2-diacyl-sn-glycero-3-phosphate + H(+)</text>
        <dbReference type="Rhea" id="RHEA:44884"/>
        <dbReference type="ChEBI" id="CHEBI:15377"/>
        <dbReference type="ChEBI" id="CHEBI:15378"/>
        <dbReference type="ChEBI" id="CHEBI:58608"/>
        <dbReference type="ChEBI" id="CHEBI:62237"/>
        <dbReference type="ChEBI" id="CHEBI:64716"/>
    </reaction>
    <physiologicalReaction direction="left-to-right" evidence="11">
        <dbReference type="Rhea" id="RHEA:44885"/>
    </physiologicalReaction>
</comment>
<evidence type="ECO:0000256" key="2">
    <source>
        <dbReference type="ARBA" id="ARBA00022963"/>
    </source>
</evidence>
<evidence type="ECO:0000256" key="5">
    <source>
        <dbReference type="ARBA" id="ARBA00038012"/>
    </source>
</evidence>
<proteinExistence type="inferred from homology"/>
<dbReference type="OrthoDB" id="5205528at2759"/>
<keyword evidence="2" id="KW-0442">Lipid degradation</keyword>
<feature type="domain" description="PLD phosphodiesterase" evidence="13">
    <location>
        <begin position="152"/>
        <end position="179"/>
    </location>
</feature>
<evidence type="ECO:0000256" key="3">
    <source>
        <dbReference type="ARBA" id="ARBA00023098"/>
    </source>
</evidence>
<dbReference type="Gene3D" id="3.30.870.10">
    <property type="entry name" value="Endonuclease Chain A"/>
    <property type="match status" value="1"/>
</dbReference>
<evidence type="ECO:0000256" key="1">
    <source>
        <dbReference type="ARBA" id="ARBA00022801"/>
    </source>
</evidence>
<evidence type="ECO:0000256" key="7">
    <source>
        <dbReference type="ARBA" id="ARBA00041680"/>
    </source>
</evidence>
<dbReference type="GO" id="GO:0016891">
    <property type="term" value="F:RNA endonuclease activity producing 5'-phosphomonoesters, hydrolytic mechanism"/>
    <property type="evidence" value="ECO:0007669"/>
    <property type="project" value="TreeGrafter"/>
</dbReference>